<comment type="caution">
    <text evidence="3">The sequence shown here is derived from an EMBL/GenBank/DDBJ whole genome shotgun (WGS) entry which is preliminary data.</text>
</comment>
<feature type="compositionally biased region" description="Basic and acidic residues" evidence="1">
    <location>
        <begin position="1"/>
        <end position="13"/>
    </location>
</feature>
<keyword evidence="4" id="KW-1185">Reference proteome</keyword>
<accession>A0A8H6CY95</accession>
<feature type="transmembrane region" description="Helical" evidence="2">
    <location>
        <begin position="130"/>
        <end position="156"/>
    </location>
</feature>
<dbReference type="Proteomes" id="UP000544331">
    <property type="component" value="Unassembled WGS sequence"/>
</dbReference>
<reference evidence="3 4" key="1">
    <citation type="submission" date="2020-05" db="EMBL/GenBank/DDBJ databases">
        <title>Identification and distribution of gene clusters putatively required for synthesis of sphingolipid metabolism inhibitors in phylogenetically diverse species of the filamentous fungus Fusarium.</title>
        <authorList>
            <person name="Kim H.-S."/>
            <person name="Busman M."/>
            <person name="Brown D.W."/>
            <person name="Divon H."/>
            <person name="Uhlig S."/>
            <person name="Proctor R.H."/>
        </authorList>
    </citation>
    <scope>NUCLEOTIDE SEQUENCE [LARGE SCALE GENOMIC DNA]</scope>
    <source>
        <strain evidence="3 4">NRRL 66235</strain>
    </source>
</reference>
<proteinExistence type="predicted"/>
<name>A0A8H6CY95_9HYPO</name>
<keyword evidence="2" id="KW-0812">Transmembrane</keyword>
<evidence type="ECO:0000313" key="4">
    <source>
        <dbReference type="Proteomes" id="UP000544331"/>
    </source>
</evidence>
<evidence type="ECO:0000313" key="3">
    <source>
        <dbReference type="EMBL" id="KAF5697406.1"/>
    </source>
</evidence>
<sequence length="233" mass="26042">MESKSHHLLKTDATRPQTPENRVANDQLNQVTTPVGRTVPSHGKCISTSLNRELKLTFDRTPDTVVAFLDEANICWSPAVLSFSRNYPTFTDDRLQSEIEDLKAQYQSGDQHVSQNHSKSFWDFLSLRNFILVVAFAFLMLVAFVTITTVFVTYIAPPLLELNDMMGVQTSEVKIHDVAVRGPNSVWDPHGGPASPLASASGAILSLVLKVVSAWVEYAEDIAWIFLFSRLQY</sequence>
<gene>
    <name evidence="3" type="ORF">FMUND_15427</name>
</gene>
<feature type="region of interest" description="Disordered" evidence="1">
    <location>
        <begin position="1"/>
        <end position="21"/>
    </location>
</feature>
<keyword evidence="2" id="KW-0472">Membrane</keyword>
<dbReference type="EMBL" id="JAAOAN010001028">
    <property type="protein sequence ID" value="KAF5697406.1"/>
    <property type="molecule type" value="Genomic_DNA"/>
</dbReference>
<organism evidence="3 4">
    <name type="scientific">Fusarium mundagurra</name>
    <dbReference type="NCBI Taxonomy" id="1567541"/>
    <lineage>
        <taxon>Eukaryota</taxon>
        <taxon>Fungi</taxon>
        <taxon>Dikarya</taxon>
        <taxon>Ascomycota</taxon>
        <taxon>Pezizomycotina</taxon>
        <taxon>Sordariomycetes</taxon>
        <taxon>Hypocreomycetidae</taxon>
        <taxon>Hypocreales</taxon>
        <taxon>Nectriaceae</taxon>
        <taxon>Fusarium</taxon>
        <taxon>Fusarium fujikuroi species complex</taxon>
    </lineage>
</organism>
<keyword evidence="2" id="KW-1133">Transmembrane helix</keyword>
<evidence type="ECO:0000256" key="2">
    <source>
        <dbReference type="SAM" id="Phobius"/>
    </source>
</evidence>
<protein>
    <submittedName>
        <fullName evidence="3">Uncharacterized protein</fullName>
    </submittedName>
</protein>
<evidence type="ECO:0000256" key="1">
    <source>
        <dbReference type="SAM" id="MobiDB-lite"/>
    </source>
</evidence>
<dbReference type="OrthoDB" id="5101085at2759"/>
<dbReference type="AlphaFoldDB" id="A0A8H6CY95"/>